<evidence type="ECO:0000313" key="3">
    <source>
        <dbReference type="Proteomes" id="UP000299102"/>
    </source>
</evidence>
<dbReference type="AlphaFoldDB" id="A0A4C1XY09"/>
<reference evidence="2 3" key="1">
    <citation type="journal article" date="2019" name="Commun. Biol.">
        <title>The bagworm genome reveals a unique fibroin gene that provides high tensile strength.</title>
        <authorList>
            <person name="Kono N."/>
            <person name="Nakamura H."/>
            <person name="Ohtoshi R."/>
            <person name="Tomita M."/>
            <person name="Numata K."/>
            <person name="Arakawa K."/>
        </authorList>
    </citation>
    <scope>NUCLEOTIDE SEQUENCE [LARGE SCALE GENOMIC DNA]</scope>
</reference>
<sequence>MDEINGDAIVELPGCAGSSPDSGKFAPREYLPQKPVGGHLSLEHSKPQKSHQCVASFMGRNRKEEMCQWKRVGTEGPTFVTDTTLWTASFTCLRGEAAAFIKFKNSPVAKIEPGHLQVLSQCS</sequence>
<evidence type="ECO:0000256" key="1">
    <source>
        <dbReference type="SAM" id="MobiDB-lite"/>
    </source>
</evidence>
<feature type="region of interest" description="Disordered" evidence="1">
    <location>
        <begin position="11"/>
        <end position="49"/>
    </location>
</feature>
<comment type="caution">
    <text evidence="2">The sequence shown here is derived from an EMBL/GenBank/DDBJ whole genome shotgun (WGS) entry which is preliminary data.</text>
</comment>
<gene>
    <name evidence="2" type="ORF">EVAR_51323_1</name>
</gene>
<proteinExistence type="predicted"/>
<keyword evidence="3" id="KW-1185">Reference proteome</keyword>
<protein>
    <submittedName>
        <fullName evidence="2">Uncharacterized protein</fullName>
    </submittedName>
</protein>
<name>A0A4C1XY09_EUMVA</name>
<dbReference type="EMBL" id="BGZK01001001">
    <property type="protein sequence ID" value="GBP68090.1"/>
    <property type="molecule type" value="Genomic_DNA"/>
</dbReference>
<accession>A0A4C1XY09</accession>
<organism evidence="2 3">
    <name type="scientific">Eumeta variegata</name>
    <name type="common">Bagworm moth</name>
    <name type="synonym">Eumeta japonica</name>
    <dbReference type="NCBI Taxonomy" id="151549"/>
    <lineage>
        <taxon>Eukaryota</taxon>
        <taxon>Metazoa</taxon>
        <taxon>Ecdysozoa</taxon>
        <taxon>Arthropoda</taxon>
        <taxon>Hexapoda</taxon>
        <taxon>Insecta</taxon>
        <taxon>Pterygota</taxon>
        <taxon>Neoptera</taxon>
        <taxon>Endopterygota</taxon>
        <taxon>Lepidoptera</taxon>
        <taxon>Glossata</taxon>
        <taxon>Ditrysia</taxon>
        <taxon>Tineoidea</taxon>
        <taxon>Psychidae</taxon>
        <taxon>Oiketicinae</taxon>
        <taxon>Eumeta</taxon>
    </lineage>
</organism>
<dbReference type="Proteomes" id="UP000299102">
    <property type="component" value="Unassembled WGS sequence"/>
</dbReference>
<evidence type="ECO:0000313" key="2">
    <source>
        <dbReference type="EMBL" id="GBP68090.1"/>
    </source>
</evidence>